<dbReference type="Gene3D" id="3.10.450.50">
    <property type="match status" value="1"/>
</dbReference>
<organism evidence="1 2">
    <name type="scientific">Nocardia thailandica</name>
    <dbReference type="NCBI Taxonomy" id="257275"/>
    <lineage>
        <taxon>Bacteria</taxon>
        <taxon>Bacillati</taxon>
        <taxon>Actinomycetota</taxon>
        <taxon>Actinomycetes</taxon>
        <taxon>Mycobacteriales</taxon>
        <taxon>Nocardiaceae</taxon>
        <taxon>Nocardia</taxon>
    </lineage>
</organism>
<dbReference type="InterPro" id="IPR032710">
    <property type="entry name" value="NTF2-like_dom_sf"/>
</dbReference>
<sequence>MDNPALPAALAVFDAINTGDLDALPRLVTPDFVDHGSPFPLEPGPDGYRRILTWVTRVLRIRYRITDTIQTADRIVLRAEATGHGIAPVHGPDAVGLPYTMTTIHIYRTEGTRLAEHWGVRDEVGAMVQVGALPAPDPSALDLAAQLPAPHENTAAR</sequence>
<proteinExistence type="predicted"/>
<dbReference type="PANTHER" id="PTHR38436:SF1">
    <property type="entry name" value="ESTER CYCLASE"/>
    <property type="match status" value="1"/>
</dbReference>
<accession>A0ABW6PU72</accession>
<protein>
    <submittedName>
        <fullName evidence="1">Ester cyclase</fullName>
    </submittedName>
</protein>
<dbReference type="InterPro" id="IPR009959">
    <property type="entry name" value="Cyclase_SnoaL-like"/>
</dbReference>
<evidence type="ECO:0000313" key="1">
    <source>
        <dbReference type="EMBL" id="MFF0545730.1"/>
    </source>
</evidence>
<comment type="caution">
    <text evidence="1">The sequence shown here is derived from an EMBL/GenBank/DDBJ whole genome shotgun (WGS) entry which is preliminary data.</text>
</comment>
<keyword evidence="2" id="KW-1185">Reference proteome</keyword>
<name>A0ABW6PU72_9NOCA</name>
<reference evidence="1 2" key="1">
    <citation type="submission" date="2024-10" db="EMBL/GenBank/DDBJ databases">
        <title>The Natural Products Discovery Center: Release of the First 8490 Sequenced Strains for Exploring Actinobacteria Biosynthetic Diversity.</title>
        <authorList>
            <person name="Kalkreuter E."/>
            <person name="Kautsar S.A."/>
            <person name="Yang D."/>
            <person name="Bader C.D."/>
            <person name="Teijaro C.N."/>
            <person name="Fluegel L."/>
            <person name="Davis C.M."/>
            <person name="Simpson J.R."/>
            <person name="Lauterbach L."/>
            <person name="Steele A.D."/>
            <person name="Gui C."/>
            <person name="Meng S."/>
            <person name="Li G."/>
            <person name="Viehrig K."/>
            <person name="Ye F."/>
            <person name="Su P."/>
            <person name="Kiefer A.F."/>
            <person name="Nichols A."/>
            <person name="Cepeda A.J."/>
            <person name="Yan W."/>
            <person name="Fan B."/>
            <person name="Jiang Y."/>
            <person name="Adhikari A."/>
            <person name="Zheng C.-J."/>
            <person name="Schuster L."/>
            <person name="Cowan T.M."/>
            <person name="Smanski M.J."/>
            <person name="Chevrette M.G."/>
            <person name="De Carvalho L.P.S."/>
            <person name="Shen B."/>
        </authorList>
    </citation>
    <scope>NUCLEOTIDE SEQUENCE [LARGE SCALE GENOMIC DNA]</scope>
    <source>
        <strain evidence="1 2">NPDC004045</strain>
    </source>
</reference>
<dbReference type="RefSeq" id="WP_387702154.1">
    <property type="nucleotide sequence ID" value="NZ_JBIAMX010000016.1"/>
</dbReference>
<dbReference type="PANTHER" id="PTHR38436">
    <property type="entry name" value="POLYKETIDE CYCLASE SNOAL-LIKE DOMAIN"/>
    <property type="match status" value="1"/>
</dbReference>
<evidence type="ECO:0000313" key="2">
    <source>
        <dbReference type="Proteomes" id="UP001601444"/>
    </source>
</evidence>
<gene>
    <name evidence="1" type="ORF">ACFYTF_23105</name>
</gene>
<dbReference type="EMBL" id="JBIAMX010000016">
    <property type="protein sequence ID" value="MFF0545730.1"/>
    <property type="molecule type" value="Genomic_DNA"/>
</dbReference>
<dbReference type="SUPFAM" id="SSF54427">
    <property type="entry name" value="NTF2-like"/>
    <property type="match status" value="1"/>
</dbReference>
<dbReference type="Proteomes" id="UP001601444">
    <property type="component" value="Unassembled WGS sequence"/>
</dbReference>
<dbReference type="Pfam" id="PF07366">
    <property type="entry name" value="SnoaL"/>
    <property type="match status" value="1"/>
</dbReference>